<feature type="repeat" description="ANK" evidence="5">
    <location>
        <begin position="4"/>
        <end position="36"/>
    </location>
</feature>
<dbReference type="SMART" id="SM00248">
    <property type="entry name" value="ANK"/>
    <property type="match status" value="5"/>
</dbReference>
<evidence type="ECO:0000313" key="9">
    <source>
        <dbReference type="Proteomes" id="UP000887577"/>
    </source>
</evidence>
<evidence type="ECO:0000259" key="8">
    <source>
        <dbReference type="PROSITE" id="PS51424"/>
    </source>
</evidence>
<proteinExistence type="predicted"/>
<evidence type="ECO:0000256" key="2">
    <source>
        <dbReference type="ARBA" id="ARBA00022737"/>
    </source>
</evidence>
<dbReference type="GO" id="GO:0000166">
    <property type="term" value="F:nucleotide binding"/>
    <property type="evidence" value="ECO:0007669"/>
    <property type="project" value="UniProtKB-KW"/>
</dbReference>
<keyword evidence="3" id="KW-0547">Nucleotide-binding</keyword>
<dbReference type="WBParaSite" id="PSU_v2.g6321.t1">
    <property type="protein sequence ID" value="PSU_v2.g6321.t1"/>
    <property type="gene ID" value="PSU_v2.g6321"/>
</dbReference>
<dbReference type="PROSITE" id="PS50088">
    <property type="entry name" value="ANK_REPEAT"/>
    <property type="match status" value="4"/>
</dbReference>
<dbReference type="Pfam" id="PF12796">
    <property type="entry name" value="Ank_2"/>
    <property type="match status" value="2"/>
</dbReference>
<dbReference type="PROSITE" id="PS50297">
    <property type="entry name" value="ANK_REP_REGION"/>
    <property type="match status" value="4"/>
</dbReference>
<feature type="repeat" description="ANK" evidence="5">
    <location>
        <begin position="37"/>
        <end position="69"/>
    </location>
</feature>
<feature type="compositionally biased region" description="Low complexity" evidence="6">
    <location>
        <begin position="238"/>
        <end position="247"/>
    </location>
</feature>
<feature type="region of interest" description="Disordered" evidence="6">
    <location>
        <begin position="219"/>
        <end position="257"/>
    </location>
</feature>
<protein>
    <submittedName>
        <fullName evidence="10">Non-specific serine/threonine protein kinase</fullName>
    </submittedName>
</protein>
<dbReference type="InterPro" id="IPR011029">
    <property type="entry name" value="DEATH-like_dom_sf"/>
</dbReference>
<dbReference type="PROSITE" id="PS50017">
    <property type="entry name" value="DEATH_DOMAIN"/>
    <property type="match status" value="1"/>
</dbReference>
<dbReference type="SUPFAM" id="SSF48403">
    <property type="entry name" value="Ankyrin repeat"/>
    <property type="match status" value="1"/>
</dbReference>
<evidence type="ECO:0000256" key="1">
    <source>
        <dbReference type="ARBA" id="ARBA00001946"/>
    </source>
</evidence>
<evidence type="ECO:0000313" key="10">
    <source>
        <dbReference type="WBParaSite" id="PSU_v2.g6321.t1"/>
    </source>
</evidence>
<dbReference type="SUPFAM" id="SSF52540">
    <property type="entry name" value="P-loop containing nucleoside triphosphate hydrolases"/>
    <property type="match status" value="1"/>
</dbReference>
<dbReference type="PRINTS" id="PR01415">
    <property type="entry name" value="ANKYRIN"/>
</dbReference>
<dbReference type="SMART" id="SM00005">
    <property type="entry name" value="DEATH"/>
    <property type="match status" value="1"/>
</dbReference>
<dbReference type="PROSITE" id="PS51424">
    <property type="entry name" value="ROC"/>
    <property type="match status" value="1"/>
</dbReference>
<dbReference type="InterPro" id="IPR002110">
    <property type="entry name" value="Ankyrin_rpt"/>
</dbReference>
<evidence type="ECO:0000256" key="6">
    <source>
        <dbReference type="SAM" id="MobiDB-lite"/>
    </source>
</evidence>
<evidence type="ECO:0000256" key="5">
    <source>
        <dbReference type="PROSITE-ProRule" id="PRU00023"/>
    </source>
</evidence>
<comment type="cofactor">
    <cofactor evidence="1">
        <name>Mg(2+)</name>
        <dbReference type="ChEBI" id="CHEBI:18420"/>
    </cofactor>
</comment>
<organism evidence="9 10">
    <name type="scientific">Panagrolaimus superbus</name>
    <dbReference type="NCBI Taxonomy" id="310955"/>
    <lineage>
        <taxon>Eukaryota</taxon>
        <taxon>Metazoa</taxon>
        <taxon>Ecdysozoa</taxon>
        <taxon>Nematoda</taxon>
        <taxon>Chromadorea</taxon>
        <taxon>Rhabditida</taxon>
        <taxon>Tylenchina</taxon>
        <taxon>Panagrolaimomorpha</taxon>
        <taxon>Panagrolaimoidea</taxon>
        <taxon>Panagrolaimidae</taxon>
        <taxon>Panagrolaimus</taxon>
    </lineage>
</organism>
<dbReference type="InterPro" id="IPR036770">
    <property type="entry name" value="Ankyrin_rpt-contain_sf"/>
</dbReference>
<feature type="repeat" description="ANK" evidence="5">
    <location>
        <begin position="103"/>
        <end position="135"/>
    </location>
</feature>
<keyword evidence="2" id="KW-0677">Repeat</keyword>
<dbReference type="Gene3D" id="1.10.533.10">
    <property type="entry name" value="Death Domain, Fas"/>
    <property type="match status" value="1"/>
</dbReference>
<name>A0A914Z7U8_9BILA</name>
<evidence type="ECO:0000256" key="3">
    <source>
        <dbReference type="ARBA" id="ARBA00022741"/>
    </source>
</evidence>
<dbReference type="InterPro" id="IPR000488">
    <property type="entry name" value="Death_dom"/>
</dbReference>
<dbReference type="Gene3D" id="1.25.40.20">
    <property type="entry name" value="Ankyrin repeat-containing domain"/>
    <property type="match status" value="2"/>
</dbReference>
<feature type="domain" description="Roc" evidence="8">
    <location>
        <begin position="175"/>
        <end position="428"/>
    </location>
</feature>
<evidence type="ECO:0000256" key="4">
    <source>
        <dbReference type="ARBA" id="ARBA00023043"/>
    </source>
</evidence>
<evidence type="ECO:0000259" key="7">
    <source>
        <dbReference type="PROSITE" id="PS50017"/>
    </source>
</evidence>
<dbReference type="Gene3D" id="3.40.50.300">
    <property type="entry name" value="P-loop containing nucleotide triphosphate hydrolases"/>
    <property type="match status" value="1"/>
</dbReference>
<dbReference type="PANTHER" id="PTHR24173:SF74">
    <property type="entry name" value="ANKYRIN REPEAT DOMAIN-CONTAINING PROTEIN 16"/>
    <property type="match status" value="1"/>
</dbReference>
<dbReference type="Pfam" id="PF00531">
    <property type="entry name" value="Death"/>
    <property type="match status" value="1"/>
</dbReference>
<feature type="repeat" description="ANK" evidence="5">
    <location>
        <begin position="70"/>
        <end position="102"/>
    </location>
</feature>
<sequence length="955" mass="106188">MLEDDETALHCASARGHIECVQCLVESGASVDSQDQNGQTALHLALRRSHIDIALYLISKECDMNICDANADTPIHIACRLGLNSVVQMLCHLGAEVDCVNANGETPLHIAAKEGHIEIVRCLCFVGASTQAKNKDGLTPEIVAITKEQPLIAQLLAKIKNESARTDFVDQLCPAETPLRRIKLKIFGNSQSGKTRMIQSLQGQGMIGNLINAVSRRFSDNNSQTSPSKVASDEGIHSCASSSASTDSSDRHWPLSRPTHSSYTKGIDVMPITLSTGDEFSVWEFGGYDSYHVCYDHFVGNTDCIHIITIRADDATEIQYRQALYWMNFLKGRVTPSEPIGHRGIVARRSKVVIVATHSSQSVLNGCEKTSDGYYTNSDAEAMMKTIRLRFETHFDVFERLMFIESTNNNCPGLKMFKEYLKVTREELLGRLQRPLVLLDACITYLSTLRKRYQAFPVITWLHFTNLIRDEVNPLASDSHCQSLIHQLQLIGEVVYLRDETAEIDYVVITPEWLGTHIMGTLLSADFLAQCRESGCYSPDDFTSIFPEISEPTDLTNILATLHHEITVGTKIRSLLSRTPFPSFPFRLRIFLQRKRTDCLCSPLDASENESNIVYEFPAFLFSEPPRDVWSKDKSNYVYGGMRILPMRGMESTLQSTFPRLQVAMRNQLHDYRDPCEVSLQQWQGISKLTSNKMEAIVRLNGDAVEIQVRGPPKMAPSCIYFLEDIAGVVEQTTTEIAPGISLERHFLSPKHLKEHVSNPANFPPEIIMSMQQKESLSIINSDGEEELFTDVVCFGSRAVAAMLTLGIDMSVSQLTLPSRCELAALLDPPDAMGRDWSILAVKLNLAETLPEVDSTGQSISQTDQLISEWSIKCPETATVGKFCAILEEMGRSDARDALYRTVPLYMFADVLHDEQQLGGSGQQIITSQRDTATSIADSGVLLSSAPRSSSTLSN</sequence>
<dbReference type="Proteomes" id="UP000887577">
    <property type="component" value="Unplaced"/>
</dbReference>
<dbReference type="InterPro" id="IPR020859">
    <property type="entry name" value="ROC"/>
</dbReference>
<dbReference type="SUPFAM" id="SSF47986">
    <property type="entry name" value="DEATH domain"/>
    <property type="match status" value="1"/>
</dbReference>
<accession>A0A914Z7U8</accession>
<feature type="domain" description="Death" evidence="7">
    <location>
        <begin position="822"/>
        <end position="903"/>
    </location>
</feature>
<keyword evidence="4 5" id="KW-0040">ANK repeat</keyword>
<keyword evidence="9" id="KW-1185">Reference proteome</keyword>
<reference evidence="10" key="1">
    <citation type="submission" date="2022-11" db="UniProtKB">
        <authorList>
            <consortium name="WormBaseParasite"/>
        </authorList>
    </citation>
    <scope>IDENTIFICATION</scope>
</reference>
<dbReference type="AlphaFoldDB" id="A0A914Z7U8"/>
<dbReference type="PANTHER" id="PTHR24173">
    <property type="entry name" value="ANKYRIN REPEAT CONTAINING"/>
    <property type="match status" value="1"/>
</dbReference>
<dbReference type="InterPro" id="IPR027417">
    <property type="entry name" value="P-loop_NTPase"/>
</dbReference>
<dbReference type="GO" id="GO:0007165">
    <property type="term" value="P:signal transduction"/>
    <property type="evidence" value="ECO:0007669"/>
    <property type="project" value="InterPro"/>
</dbReference>
<dbReference type="CDD" id="cd08782">
    <property type="entry name" value="Death_DAPK1"/>
    <property type="match status" value="1"/>
</dbReference>
<feature type="compositionally biased region" description="Polar residues" evidence="6">
    <location>
        <begin position="220"/>
        <end position="229"/>
    </location>
</feature>